<name>A0A0K0G648_STRVS</name>
<reference evidence="1" key="1">
    <citation type="submission" date="2014-07" db="EMBL/GenBank/DDBJ databases">
        <authorList>
            <person name="Martin A.A"/>
            <person name="De Silva N."/>
        </authorList>
    </citation>
    <scope>NUCLEOTIDE SEQUENCE</scope>
</reference>
<proteinExistence type="predicted"/>
<sequence length="66" mass="7702">MEFINSQNKKLKYSKVKYYEPNQEIYVKNKIKQSKFADNYLGPLKVVEDLGTKIKCKSKAGRILTT</sequence>
<protein>
    <submittedName>
        <fullName evidence="2">Uncharacterized protein</fullName>
    </submittedName>
</protein>
<dbReference type="AlphaFoldDB" id="A0A0K0G648"/>
<organism evidence="1 2">
    <name type="scientific">Strongyloides venezuelensis</name>
    <name type="common">Threadworm</name>
    <dbReference type="NCBI Taxonomy" id="75913"/>
    <lineage>
        <taxon>Eukaryota</taxon>
        <taxon>Metazoa</taxon>
        <taxon>Ecdysozoa</taxon>
        <taxon>Nematoda</taxon>
        <taxon>Chromadorea</taxon>
        <taxon>Rhabditida</taxon>
        <taxon>Tylenchina</taxon>
        <taxon>Panagrolaimomorpha</taxon>
        <taxon>Strongyloidoidea</taxon>
        <taxon>Strongyloididae</taxon>
        <taxon>Strongyloides</taxon>
    </lineage>
</organism>
<dbReference type="WBParaSite" id="SVE_2023000.1">
    <property type="protein sequence ID" value="SVE_2023000.1"/>
    <property type="gene ID" value="SVE_2023000"/>
</dbReference>
<dbReference type="Proteomes" id="UP000035680">
    <property type="component" value="Unassembled WGS sequence"/>
</dbReference>
<accession>A0A0K0G648</accession>
<evidence type="ECO:0000313" key="2">
    <source>
        <dbReference type="WBParaSite" id="SVE_2023000.1"/>
    </source>
</evidence>
<reference evidence="2" key="2">
    <citation type="submission" date="2015-08" db="UniProtKB">
        <authorList>
            <consortium name="WormBaseParasite"/>
        </authorList>
    </citation>
    <scope>IDENTIFICATION</scope>
</reference>
<evidence type="ECO:0000313" key="1">
    <source>
        <dbReference type="Proteomes" id="UP000035680"/>
    </source>
</evidence>
<keyword evidence="1" id="KW-1185">Reference proteome</keyword>